<sequence length="87" mass="9370">MFVEMRLAVITELLNGFVYEQDLRRALEDDKVGEGDCAGSRATGASRASPQNSQISAQSIQFLSAVTNISSLFMRLSGGTTQRAVQA</sequence>
<dbReference type="WBParaSite" id="ALUE_0002117501-mRNA-1">
    <property type="protein sequence ID" value="ALUE_0002117501-mRNA-1"/>
    <property type="gene ID" value="ALUE_0002117501"/>
</dbReference>
<dbReference type="AlphaFoldDB" id="A0A0M3IQZ7"/>
<dbReference type="Proteomes" id="UP000036681">
    <property type="component" value="Unplaced"/>
</dbReference>
<name>A0A0M3IQZ7_ASCLU</name>
<proteinExistence type="predicted"/>
<feature type="compositionally biased region" description="Low complexity" evidence="1">
    <location>
        <begin position="38"/>
        <end position="49"/>
    </location>
</feature>
<evidence type="ECO:0000256" key="1">
    <source>
        <dbReference type="SAM" id="MobiDB-lite"/>
    </source>
</evidence>
<protein>
    <submittedName>
        <fullName evidence="3">Uncharacterized protein</fullName>
    </submittedName>
</protein>
<evidence type="ECO:0000313" key="2">
    <source>
        <dbReference type="Proteomes" id="UP000036681"/>
    </source>
</evidence>
<accession>A0A0M3IQZ7</accession>
<keyword evidence="2" id="KW-1185">Reference proteome</keyword>
<feature type="region of interest" description="Disordered" evidence="1">
    <location>
        <begin position="30"/>
        <end position="52"/>
    </location>
</feature>
<reference evidence="3" key="1">
    <citation type="submission" date="2017-02" db="UniProtKB">
        <authorList>
            <consortium name="WormBaseParasite"/>
        </authorList>
    </citation>
    <scope>IDENTIFICATION</scope>
</reference>
<evidence type="ECO:0000313" key="3">
    <source>
        <dbReference type="WBParaSite" id="ALUE_0002117501-mRNA-1"/>
    </source>
</evidence>
<organism evidence="2 3">
    <name type="scientific">Ascaris lumbricoides</name>
    <name type="common">Giant roundworm</name>
    <dbReference type="NCBI Taxonomy" id="6252"/>
    <lineage>
        <taxon>Eukaryota</taxon>
        <taxon>Metazoa</taxon>
        <taxon>Ecdysozoa</taxon>
        <taxon>Nematoda</taxon>
        <taxon>Chromadorea</taxon>
        <taxon>Rhabditida</taxon>
        <taxon>Spirurina</taxon>
        <taxon>Ascaridomorpha</taxon>
        <taxon>Ascaridoidea</taxon>
        <taxon>Ascarididae</taxon>
        <taxon>Ascaris</taxon>
    </lineage>
</organism>